<name>A0A9P0D4J8_9CUCU</name>
<dbReference type="EMBL" id="OV651820">
    <property type="protein sequence ID" value="CAH1114568.1"/>
    <property type="molecule type" value="Genomic_DNA"/>
</dbReference>
<feature type="compositionally biased region" description="Polar residues" evidence="1">
    <location>
        <begin position="1"/>
        <end position="26"/>
    </location>
</feature>
<dbReference type="Proteomes" id="UP001153636">
    <property type="component" value="Chromosome 8"/>
</dbReference>
<protein>
    <submittedName>
        <fullName evidence="2">Uncharacterized protein</fullName>
    </submittedName>
</protein>
<gene>
    <name evidence="2" type="ORF">PSYICH_LOCUS14840</name>
</gene>
<proteinExistence type="predicted"/>
<evidence type="ECO:0000313" key="2">
    <source>
        <dbReference type="EMBL" id="CAH1114568.1"/>
    </source>
</evidence>
<feature type="compositionally biased region" description="Basic and acidic residues" evidence="1">
    <location>
        <begin position="50"/>
        <end position="59"/>
    </location>
</feature>
<keyword evidence="3" id="KW-1185">Reference proteome</keyword>
<accession>A0A9P0D4J8</accession>
<organism evidence="2 3">
    <name type="scientific">Psylliodes chrysocephalus</name>
    <dbReference type="NCBI Taxonomy" id="3402493"/>
    <lineage>
        <taxon>Eukaryota</taxon>
        <taxon>Metazoa</taxon>
        <taxon>Ecdysozoa</taxon>
        <taxon>Arthropoda</taxon>
        <taxon>Hexapoda</taxon>
        <taxon>Insecta</taxon>
        <taxon>Pterygota</taxon>
        <taxon>Neoptera</taxon>
        <taxon>Endopterygota</taxon>
        <taxon>Coleoptera</taxon>
        <taxon>Polyphaga</taxon>
        <taxon>Cucujiformia</taxon>
        <taxon>Chrysomeloidea</taxon>
        <taxon>Chrysomelidae</taxon>
        <taxon>Galerucinae</taxon>
        <taxon>Alticini</taxon>
        <taxon>Psylliodes</taxon>
    </lineage>
</organism>
<evidence type="ECO:0000313" key="3">
    <source>
        <dbReference type="Proteomes" id="UP001153636"/>
    </source>
</evidence>
<reference evidence="2" key="1">
    <citation type="submission" date="2022-01" db="EMBL/GenBank/DDBJ databases">
        <authorList>
            <person name="King R."/>
        </authorList>
    </citation>
    <scope>NUCLEOTIDE SEQUENCE</scope>
</reference>
<feature type="region of interest" description="Disordered" evidence="1">
    <location>
        <begin position="1"/>
        <end position="125"/>
    </location>
</feature>
<sequence length="188" mass="19769">MWEMQVLSSQKNTKSDESNNGGSQNEISEDRLSEEDATDANNSFTGDVQNSKDDSEHPAMRGIQPGTTPPSVPTDIPAPNNGAPQSLPATTDAAGTPLSSVATTAALGTRKRPLLAGGPRTSMTPTKRTVMSLLARARAAQAKQLPGVTGVSGATTFTRGVSVFDERAPTLFPLLREDYMSAVNLNLI</sequence>
<dbReference type="OrthoDB" id="6777263at2759"/>
<feature type="compositionally biased region" description="Polar residues" evidence="1">
    <location>
        <begin position="39"/>
        <end position="49"/>
    </location>
</feature>
<dbReference type="AlphaFoldDB" id="A0A9P0D4J8"/>
<evidence type="ECO:0000256" key="1">
    <source>
        <dbReference type="SAM" id="MobiDB-lite"/>
    </source>
</evidence>